<evidence type="ECO:0000256" key="3">
    <source>
        <dbReference type="ARBA" id="ARBA00022448"/>
    </source>
</evidence>
<dbReference type="InterPro" id="IPR006593">
    <property type="entry name" value="Cyt_b561/ferric_Rdtase_TM"/>
</dbReference>
<feature type="region of interest" description="Disordered" evidence="11">
    <location>
        <begin position="1"/>
        <end position="26"/>
    </location>
</feature>
<dbReference type="CDD" id="cd08761">
    <property type="entry name" value="Cyt_b561_CYB561D2_like"/>
    <property type="match status" value="1"/>
</dbReference>
<dbReference type="Pfam" id="PF03188">
    <property type="entry name" value="Cytochrom_B561"/>
    <property type="match status" value="1"/>
</dbReference>
<keyword evidence="4" id="KW-0349">Heme</keyword>
<dbReference type="GO" id="GO:0016020">
    <property type="term" value="C:membrane"/>
    <property type="evidence" value="ECO:0007669"/>
    <property type="project" value="UniProtKB-SubCell"/>
</dbReference>
<evidence type="ECO:0000256" key="10">
    <source>
        <dbReference type="ARBA" id="ARBA00023136"/>
    </source>
</evidence>
<evidence type="ECO:0000256" key="7">
    <source>
        <dbReference type="ARBA" id="ARBA00022982"/>
    </source>
</evidence>
<dbReference type="Gene3D" id="1.20.120.1770">
    <property type="match status" value="1"/>
</dbReference>
<evidence type="ECO:0000313" key="14">
    <source>
        <dbReference type="EMBL" id="CEJ91342.1"/>
    </source>
</evidence>
<feature type="domain" description="Cytochrome b561" evidence="13">
    <location>
        <begin position="37"/>
        <end position="239"/>
    </location>
</feature>
<comment type="subcellular location">
    <subcellularLocation>
        <location evidence="2">Membrane</location>
        <topology evidence="2">Multi-pass membrane protein</topology>
    </subcellularLocation>
</comment>
<feature type="transmembrane region" description="Helical" evidence="12">
    <location>
        <begin position="143"/>
        <end position="167"/>
    </location>
</feature>
<comment type="cofactor">
    <cofactor evidence="1">
        <name>heme b</name>
        <dbReference type="ChEBI" id="CHEBI:60344"/>
    </cofactor>
</comment>
<feature type="transmembrane region" description="Helical" evidence="12">
    <location>
        <begin position="188"/>
        <end position="206"/>
    </location>
</feature>
<evidence type="ECO:0000256" key="6">
    <source>
        <dbReference type="ARBA" id="ARBA00022723"/>
    </source>
</evidence>
<name>A0A0A1TM76_9HYPO</name>
<dbReference type="GO" id="GO:0140575">
    <property type="term" value="F:transmembrane monodehydroascorbate reductase activity"/>
    <property type="evidence" value="ECO:0007669"/>
    <property type="project" value="InterPro"/>
</dbReference>
<proteinExistence type="predicted"/>
<dbReference type="Proteomes" id="UP000039046">
    <property type="component" value="Unassembled WGS sequence"/>
</dbReference>
<keyword evidence="10 12" id="KW-0472">Membrane</keyword>
<evidence type="ECO:0000256" key="5">
    <source>
        <dbReference type="ARBA" id="ARBA00022692"/>
    </source>
</evidence>
<sequence length="246" mass="27190">MASSSNLPEQSQIFEPNHESERQPLLGRPDFSERADILRYLFAKTGIIAEIGVLILCTTIWAHIFSIPFAFFSGHPLAMSIAIFILTQSVLVQQPITPEDGDSKRRGQQIHAALNLFAFLALVIGFTIVEVTVAQLQSDHFPSTHSICGGLTLLVLTAQYVVGFTMWMTPSLYGGEDRAKSLYKYHRYLGYLILVMLLTTVFTATLTGYNTAVLGIPSWVAVFAAVLIVVGVFPRIQKQKLGLQVE</sequence>
<dbReference type="PANTHER" id="PTHR15422">
    <property type="entry name" value="OS05G0565100 PROTEIN"/>
    <property type="match status" value="1"/>
</dbReference>
<feature type="compositionally biased region" description="Polar residues" evidence="11">
    <location>
        <begin position="1"/>
        <end position="14"/>
    </location>
</feature>
<keyword evidence="9" id="KW-0408">Iron</keyword>
<dbReference type="InterPro" id="IPR045150">
    <property type="entry name" value="CYB561D1/2"/>
</dbReference>
<evidence type="ECO:0000256" key="8">
    <source>
        <dbReference type="ARBA" id="ARBA00022989"/>
    </source>
</evidence>
<dbReference type="PROSITE" id="PS50939">
    <property type="entry name" value="CYTOCHROME_B561"/>
    <property type="match status" value="1"/>
</dbReference>
<protein>
    <recommendedName>
        <fullName evidence="13">Cytochrome b561 domain-containing protein</fullName>
    </recommendedName>
</protein>
<keyword evidence="7" id="KW-0249">Electron transport</keyword>
<evidence type="ECO:0000256" key="4">
    <source>
        <dbReference type="ARBA" id="ARBA00022617"/>
    </source>
</evidence>
<feature type="transmembrane region" description="Helical" evidence="12">
    <location>
        <begin position="113"/>
        <end position="137"/>
    </location>
</feature>
<evidence type="ECO:0000256" key="1">
    <source>
        <dbReference type="ARBA" id="ARBA00001970"/>
    </source>
</evidence>
<keyword evidence="5 12" id="KW-0812">Transmembrane</keyword>
<feature type="transmembrane region" description="Helical" evidence="12">
    <location>
        <begin position="212"/>
        <end position="233"/>
    </location>
</feature>
<keyword evidence="8 12" id="KW-1133">Transmembrane helix</keyword>
<keyword evidence="15" id="KW-1185">Reference proteome</keyword>
<evidence type="ECO:0000259" key="13">
    <source>
        <dbReference type="PROSITE" id="PS50939"/>
    </source>
</evidence>
<evidence type="ECO:0000313" key="15">
    <source>
        <dbReference type="Proteomes" id="UP000039046"/>
    </source>
</evidence>
<dbReference type="GO" id="GO:0046872">
    <property type="term" value="F:metal ion binding"/>
    <property type="evidence" value="ECO:0007669"/>
    <property type="project" value="UniProtKB-KW"/>
</dbReference>
<gene>
    <name evidence="14" type="ORF">VHEMI07060</name>
</gene>
<evidence type="ECO:0000256" key="2">
    <source>
        <dbReference type="ARBA" id="ARBA00004141"/>
    </source>
</evidence>
<evidence type="ECO:0000256" key="12">
    <source>
        <dbReference type="SAM" id="Phobius"/>
    </source>
</evidence>
<dbReference type="STRING" id="1531966.A0A0A1TM76"/>
<evidence type="ECO:0000256" key="9">
    <source>
        <dbReference type="ARBA" id="ARBA00023004"/>
    </source>
</evidence>
<dbReference type="EMBL" id="CDHN01000003">
    <property type="protein sequence ID" value="CEJ91342.1"/>
    <property type="molecule type" value="Genomic_DNA"/>
</dbReference>
<dbReference type="HOGENOM" id="CLU_090067_1_0_1"/>
<accession>A0A0A1TM76</accession>
<feature type="transmembrane region" description="Helical" evidence="12">
    <location>
        <begin position="41"/>
        <end position="64"/>
    </location>
</feature>
<feature type="transmembrane region" description="Helical" evidence="12">
    <location>
        <begin position="70"/>
        <end position="92"/>
    </location>
</feature>
<dbReference type="AlphaFoldDB" id="A0A0A1TM76"/>
<keyword evidence="3" id="KW-0813">Transport</keyword>
<dbReference type="SMART" id="SM00665">
    <property type="entry name" value="B561"/>
    <property type="match status" value="1"/>
</dbReference>
<dbReference type="PANTHER" id="PTHR15422:SF45">
    <property type="entry name" value="CYTOCHROME B561 DOMAIN-CONTAINING PROTEIN"/>
    <property type="match status" value="1"/>
</dbReference>
<reference evidence="14 15" key="1">
    <citation type="journal article" date="2015" name="Genome Announc.">
        <title>Draft Genome Sequence and Gene Annotation of the Entomopathogenic Fungus Verticillium hemipterigenum.</title>
        <authorList>
            <person name="Horn F."/>
            <person name="Habel A."/>
            <person name="Scharf D.H."/>
            <person name="Dworschak J."/>
            <person name="Brakhage A.A."/>
            <person name="Guthke R."/>
            <person name="Hertweck C."/>
            <person name="Linde J."/>
        </authorList>
    </citation>
    <scope>NUCLEOTIDE SEQUENCE [LARGE SCALE GENOMIC DNA]</scope>
</reference>
<evidence type="ECO:0000256" key="11">
    <source>
        <dbReference type="SAM" id="MobiDB-lite"/>
    </source>
</evidence>
<dbReference type="OrthoDB" id="432881at2759"/>
<organism evidence="14 15">
    <name type="scientific">[Torrubiella] hemipterigena</name>
    <dbReference type="NCBI Taxonomy" id="1531966"/>
    <lineage>
        <taxon>Eukaryota</taxon>
        <taxon>Fungi</taxon>
        <taxon>Dikarya</taxon>
        <taxon>Ascomycota</taxon>
        <taxon>Pezizomycotina</taxon>
        <taxon>Sordariomycetes</taxon>
        <taxon>Hypocreomycetidae</taxon>
        <taxon>Hypocreales</taxon>
        <taxon>Clavicipitaceae</taxon>
        <taxon>Clavicipitaceae incertae sedis</taxon>
        <taxon>'Torrubiella' clade</taxon>
    </lineage>
</organism>
<keyword evidence="6" id="KW-0479">Metal-binding</keyword>